<keyword evidence="2" id="KW-0614">Plasmid</keyword>
<accession>A0A9W3LBB4</accession>
<dbReference type="InterPro" id="IPR036888">
    <property type="entry name" value="DNA_integrity_DisA_N_sf"/>
</dbReference>
<dbReference type="EMBL" id="CP007513">
    <property type="protein sequence ID" value="AHX21989.1"/>
    <property type="molecule type" value="Genomic_DNA"/>
</dbReference>
<dbReference type="Proteomes" id="UP000031778">
    <property type="component" value="Plasmid pBb"/>
</dbReference>
<geneLocation type="plasmid" evidence="2 3">
    <name>pBb</name>
</geneLocation>
<reference evidence="3" key="1">
    <citation type="submission" date="2014-03" db="EMBL/GenBank/DDBJ databases">
        <title>The Complete Genome Sequence of Bacillus bombyseptieus.</title>
        <authorList>
            <person name="Cheng T."/>
            <person name="Lin P."/>
            <person name="Jin S."/>
            <person name="Wu Y."/>
            <person name="Fu B."/>
            <person name="Long R."/>
            <person name="Liu D."/>
            <person name="Guo Y."/>
            <person name="Peng L."/>
            <person name="Xia Q."/>
        </authorList>
    </citation>
    <scope>NUCLEOTIDE SEQUENCE [LARGE SCALE GENOMIC DNA]</scope>
    <source>
        <strain evidence="3">wang</strain>
        <plasmid evidence="3">pBb</plasmid>
    </source>
</reference>
<dbReference type="SUPFAM" id="SSF143597">
    <property type="entry name" value="YojJ-like"/>
    <property type="match status" value="1"/>
</dbReference>
<feature type="domain" description="DAC" evidence="1">
    <location>
        <begin position="230"/>
        <end position="393"/>
    </location>
</feature>
<organism evidence="2 3">
    <name type="scientific">Bacillus bombysepticus str. Wang</name>
    <dbReference type="NCBI Taxonomy" id="1330043"/>
    <lineage>
        <taxon>Bacteria</taxon>
        <taxon>Bacillati</taxon>
        <taxon>Bacillota</taxon>
        <taxon>Bacilli</taxon>
        <taxon>Bacillales</taxon>
        <taxon>Bacillaceae</taxon>
        <taxon>Bacillus</taxon>
        <taxon>Bacillus cereus group</taxon>
    </lineage>
</organism>
<dbReference type="PROSITE" id="PS51794">
    <property type="entry name" value="DAC"/>
    <property type="match status" value="1"/>
</dbReference>
<keyword evidence="3" id="KW-1185">Reference proteome</keyword>
<dbReference type="Pfam" id="PF02457">
    <property type="entry name" value="DAC"/>
    <property type="match status" value="1"/>
</dbReference>
<name>A0A9W3LBB4_9BACI</name>
<protein>
    <recommendedName>
        <fullName evidence="1">DAC domain-containing protein</fullName>
    </recommendedName>
</protein>
<evidence type="ECO:0000259" key="1">
    <source>
        <dbReference type="PROSITE" id="PS51794"/>
    </source>
</evidence>
<gene>
    <name evidence="2" type="ORF">CY96_29815</name>
</gene>
<dbReference type="Gene3D" id="3.40.1700.10">
    <property type="entry name" value="DNA integrity scanning protein, DisA, N-terminal domain"/>
    <property type="match status" value="1"/>
</dbReference>
<dbReference type="RefSeq" id="WP_044585362.1">
    <property type="nucleotide sequence ID" value="NZ_CP007513.1"/>
</dbReference>
<dbReference type="AlphaFoldDB" id="A0A9W3LBB4"/>
<evidence type="ECO:0000313" key="2">
    <source>
        <dbReference type="EMBL" id="AHX21989.1"/>
    </source>
</evidence>
<dbReference type="InterPro" id="IPR003390">
    <property type="entry name" value="DNA_integrity_scan_DisA_N"/>
</dbReference>
<sequence length="399" mass="45451">MMSTYDYYKTMVDLVPQWYITKSEAPSNMKINIGDEEYWISSNRNATPIVHKWKDKCIEVSIEILDKPTTGSTIIDRELVQSRLVKEWLVLNRYPGDWEKLFDYSRSLEARTYENSTIGFTYVYNPKKGGDVSLLDDANQKILDVLGETQYTYFTIGTNWTFLDYNYVKWHEIKTSDDYKLIPEFLYPYQSILENGECAITKTKRGDLIIYDKSGLLASCRKGEWKIYDSRALKNNIVDYVGPYRVGCNLFEILFDLSYRRHGALIVVDTNNSYKEVITNHSSLLESGSTLHRALSGRINQVSLNEGDVTKVSKQLILELASVDGALVLDNSGRVLAFGAIINSHKDANGETGARSTAALSAHLYGLKVFKVSSDGEIVLYQYNNPLKGDMDLIRIKFL</sequence>
<evidence type="ECO:0000313" key="3">
    <source>
        <dbReference type="Proteomes" id="UP000031778"/>
    </source>
</evidence>
<proteinExistence type="predicted"/>
<dbReference type="KEGG" id="bby:CY96_29815"/>